<evidence type="ECO:0000313" key="4">
    <source>
        <dbReference type="Proteomes" id="UP000027446"/>
    </source>
</evidence>
<dbReference type="RefSeq" id="WP_084331971.1">
    <property type="nucleotide sequence ID" value="NZ_ARYH01000002.1"/>
</dbReference>
<dbReference type="Pfam" id="PF07007">
    <property type="entry name" value="LprI"/>
    <property type="match status" value="1"/>
</dbReference>
<keyword evidence="1" id="KW-0732">Signal</keyword>
<proteinExistence type="predicted"/>
<evidence type="ECO:0000256" key="1">
    <source>
        <dbReference type="SAM" id="SignalP"/>
    </source>
</evidence>
<dbReference type="Gene3D" id="1.20.1270.180">
    <property type="match status" value="1"/>
</dbReference>
<dbReference type="InterPro" id="IPR009739">
    <property type="entry name" value="LprI-like_N"/>
</dbReference>
<dbReference type="EMBL" id="ARYH01000002">
    <property type="protein sequence ID" value="KCZ83615.1"/>
    <property type="molecule type" value="Genomic_DNA"/>
</dbReference>
<dbReference type="OrthoDB" id="7340239at2"/>
<protein>
    <recommendedName>
        <fullName evidence="2">Lysozyme inhibitor LprI-like N-terminal domain-containing protein</fullName>
    </recommendedName>
</protein>
<organism evidence="3 4">
    <name type="scientific">Hyphomonas adhaerens MHS-3</name>
    <dbReference type="NCBI Taxonomy" id="1280949"/>
    <lineage>
        <taxon>Bacteria</taxon>
        <taxon>Pseudomonadati</taxon>
        <taxon>Pseudomonadota</taxon>
        <taxon>Alphaproteobacteria</taxon>
        <taxon>Hyphomonadales</taxon>
        <taxon>Hyphomonadaceae</taxon>
        <taxon>Hyphomonas</taxon>
    </lineage>
</organism>
<dbReference type="AlphaFoldDB" id="A0A069E2A1"/>
<name>A0A069E2A1_9PROT</name>
<dbReference type="STRING" id="1280949.HAD_13474"/>
<keyword evidence="4" id="KW-1185">Reference proteome</keyword>
<accession>A0A069E2A1</accession>
<feature type="domain" description="Lysozyme inhibitor LprI-like N-terminal" evidence="2">
    <location>
        <begin position="30"/>
        <end position="119"/>
    </location>
</feature>
<reference evidence="3 4" key="1">
    <citation type="journal article" date="2014" name="Antonie Van Leeuwenhoek">
        <title>Hyphomonas beringensis sp. nov. and Hyphomonas chukchiensis sp. nov., isolated from surface seawater of the Bering Sea and Chukchi Sea.</title>
        <authorList>
            <person name="Li C."/>
            <person name="Lai Q."/>
            <person name="Li G."/>
            <person name="Dong C."/>
            <person name="Wang J."/>
            <person name="Liao Y."/>
            <person name="Shao Z."/>
        </authorList>
    </citation>
    <scope>NUCLEOTIDE SEQUENCE [LARGE SCALE GENOMIC DNA]</scope>
    <source>
        <strain evidence="3 4">MHS-3</strain>
    </source>
</reference>
<feature type="signal peptide" evidence="1">
    <location>
        <begin position="1"/>
        <end position="18"/>
    </location>
</feature>
<dbReference type="PATRIC" id="fig|1280949.3.peg.2739"/>
<dbReference type="Proteomes" id="UP000027446">
    <property type="component" value="Unassembled WGS sequence"/>
</dbReference>
<evidence type="ECO:0000313" key="3">
    <source>
        <dbReference type="EMBL" id="KCZ83615.1"/>
    </source>
</evidence>
<evidence type="ECO:0000259" key="2">
    <source>
        <dbReference type="Pfam" id="PF07007"/>
    </source>
</evidence>
<gene>
    <name evidence="3" type="ORF">HAD_13474</name>
</gene>
<comment type="caution">
    <text evidence="3">The sequence shown here is derived from an EMBL/GenBank/DDBJ whole genome shotgun (WGS) entry which is preliminary data.</text>
</comment>
<feature type="chain" id="PRO_5001660637" description="Lysozyme inhibitor LprI-like N-terminal domain-containing protein" evidence="1">
    <location>
        <begin position="19"/>
        <end position="245"/>
    </location>
</feature>
<sequence length="245" mass="26817">MRFVLVAALSMFALSSYAETACDFPEDMCVAQEAFEAADAQMEQTLEAIEIKIENNGFEDFMVESADISESLELGQAAWTSYQDAHCAAVYRLMSGGTSRHEDELNCLTELTEARTAQLQSLYDVTADTVTDDDLSWLHGAWYESCSSSGFVFHFFVNSDGVFADTAPEGGFPADPSQMPPADILLGYNGVVEITPFGWDTGFLRIKSGGQGNLIGESYETVDGSTILIDEFELFQCPDNKSTDE</sequence>